<evidence type="ECO:0000313" key="3">
    <source>
        <dbReference type="Proteomes" id="UP000628017"/>
    </source>
</evidence>
<dbReference type="PANTHER" id="PTHR42850:SF4">
    <property type="entry name" value="ZINC-DEPENDENT ENDOPOLYPHOSPHATASE"/>
    <property type="match status" value="1"/>
</dbReference>
<dbReference type="InterPro" id="IPR004843">
    <property type="entry name" value="Calcineurin-like_PHP"/>
</dbReference>
<dbReference type="InterPro" id="IPR050126">
    <property type="entry name" value="Ap4A_hydrolase"/>
</dbReference>
<evidence type="ECO:0000259" key="1">
    <source>
        <dbReference type="Pfam" id="PF00149"/>
    </source>
</evidence>
<sequence>MSDPVLYAIGDIHGDLDQMLMIHDRIAQDITANAVGPHEVIHIGDLVDRRFNSRQVIDHLINGQQDGKPWVVLKGNHDRMMTLFLDNMEQDPVLRKDLTWLHPRLGGLTTLESYGISGFDHTQEKEILAEARAKVPAAHRDYLRDLPASHDTPRAFFAHAGIEPNTPLPDQIEDHLIWIRAPFHDHTRPYEKLVVHGHTPVDIVTHYGNRLNIDTGAAYGRKLSAVVLDDSGVWELTEHGRAEVHREG</sequence>
<dbReference type="GO" id="GO:0008803">
    <property type="term" value="F:bis(5'-nucleosyl)-tetraphosphatase (symmetrical) activity"/>
    <property type="evidence" value="ECO:0007669"/>
    <property type="project" value="TreeGrafter"/>
</dbReference>
<accession>A0A916R335</accession>
<dbReference type="RefSeq" id="WP_188678463.1">
    <property type="nucleotide sequence ID" value="NZ_BMKA01000008.1"/>
</dbReference>
<dbReference type="AlphaFoldDB" id="A0A916R335"/>
<organism evidence="2 3">
    <name type="scientific">Neptunicoccus cionae</name>
    <dbReference type="NCBI Taxonomy" id="2035344"/>
    <lineage>
        <taxon>Bacteria</taxon>
        <taxon>Pseudomonadati</taxon>
        <taxon>Pseudomonadota</taxon>
        <taxon>Alphaproteobacteria</taxon>
        <taxon>Rhodobacterales</taxon>
        <taxon>Paracoccaceae</taxon>
        <taxon>Neptunicoccus</taxon>
    </lineage>
</organism>
<dbReference type="PANTHER" id="PTHR42850">
    <property type="entry name" value="METALLOPHOSPHOESTERASE"/>
    <property type="match status" value="1"/>
</dbReference>
<dbReference type="EMBL" id="BMKA01000008">
    <property type="protein sequence ID" value="GGA31252.1"/>
    <property type="molecule type" value="Genomic_DNA"/>
</dbReference>
<reference evidence="2" key="2">
    <citation type="submission" date="2020-09" db="EMBL/GenBank/DDBJ databases">
        <authorList>
            <person name="Sun Q."/>
            <person name="Zhou Y."/>
        </authorList>
    </citation>
    <scope>NUCLEOTIDE SEQUENCE</scope>
    <source>
        <strain evidence="2">CGMCC 1.15880</strain>
    </source>
</reference>
<dbReference type="SUPFAM" id="SSF56300">
    <property type="entry name" value="Metallo-dependent phosphatases"/>
    <property type="match status" value="1"/>
</dbReference>
<protein>
    <submittedName>
        <fullName evidence="2">Serine/threonine protein phosphatase</fullName>
    </submittedName>
</protein>
<dbReference type="GO" id="GO:0005737">
    <property type="term" value="C:cytoplasm"/>
    <property type="evidence" value="ECO:0007669"/>
    <property type="project" value="TreeGrafter"/>
</dbReference>
<dbReference type="GO" id="GO:0110154">
    <property type="term" value="P:RNA decapping"/>
    <property type="evidence" value="ECO:0007669"/>
    <property type="project" value="TreeGrafter"/>
</dbReference>
<dbReference type="InterPro" id="IPR029052">
    <property type="entry name" value="Metallo-depent_PP-like"/>
</dbReference>
<dbReference type="Gene3D" id="3.60.21.10">
    <property type="match status" value="1"/>
</dbReference>
<keyword evidence="3" id="KW-1185">Reference proteome</keyword>
<reference evidence="2" key="1">
    <citation type="journal article" date="2014" name="Int. J. Syst. Evol. Microbiol.">
        <title>Complete genome sequence of Corynebacterium casei LMG S-19264T (=DSM 44701T), isolated from a smear-ripened cheese.</title>
        <authorList>
            <consortium name="US DOE Joint Genome Institute (JGI-PGF)"/>
            <person name="Walter F."/>
            <person name="Albersmeier A."/>
            <person name="Kalinowski J."/>
            <person name="Ruckert C."/>
        </authorList>
    </citation>
    <scope>NUCLEOTIDE SEQUENCE</scope>
    <source>
        <strain evidence="2">CGMCC 1.15880</strain>
    </source>
</reference>
<feature type="domain" description="Calcineurin-like phosphoesterase" evidence="1">
    <location>
        <begin position="7"/>
        <end position="202"/>
    </location>
</feature>
<dbReference type="Pfam" id="PF00149">
    <property type="entry name" value="Metallophos"/>
    <property type="match status" value="1"/>
</dbReference>
<dbReference type="Proteomes" id="UP000628017">
    <property type="component" value="Unassembled WGS sequence"/>
</dbReference>
<evidence type="ECO:0000313" key="2">
    <source>
        <dbReference type="EMBL" id="GGA31252.1"/>
    </source>
</evidence>
<proteinExistence type="predicted"/>
<comment type="caution">
    <text evidence="2">The sequence shown here is derived from an EMBL/GenBank/DDBJ whole genome shotgun (WGS) entry which is preliminary data.</text>
</comment>
<name>A0A916R335_9RHOB</name>
<dbReference type="GO" id="GO:0016791">
    <property type="term" value="F:phosphatase activity"/>
    <property type="evidence" value="ECO:0007669"/>
    <property type="project" value="TreeGrafter"/>
</dbReference>
<gene>
    <name evidence="2" type="ORF">GCM10011498_35570</name>
</gene>